<gene>
    <name evidence="2" type="ORF">JHT90_08880</name>
</gene>
<dbReference type="AlphaFoldDB" id="A0A974RVW3"/>
<dbReference type="Proteomes" id="UP000595278">
    <property type="component" value="Chromosome"/>
</dbReference>
<keyword evidence="1" id="KW-0732">Signal</keyword>
<sequence length="247" mass="27656">MKWFKQYLISLLLVTCTCFAMANDEDTSSQLFKAAGWPVQIDHFNDALQTMQSQYQAVLPPLLYQSIVLNSNQRFEPNAMKQKGEVQLRNKLANPQEALAFFETDLGKKVVAAETAATSKEELKKHQNGVPAIEVSAQRRELFRQLTRVIPYNQATVEVSVALTSIASDTIDMLLPGMGAGDALKQITPTKQQIQKQVDTQLENVLIYVYRGLSDGELQQFIKFAESSTGKEYYQVAQDVVLACVNK</sequence>
<dbReference type="RefSeq" id="WP_201090427.1">
    <property type="nucleotide sequence ID" value="NZ_CP067393.1"/>
</dbReference>
<accession>A0A974RVW3</accession>
<organism evidence="2 3">
    <name type="scientific">Entomomonas asaccharolytica</name>
    <dbReference type="NCBI Taxonomy" id="2785331"/>
    <lineage>
        <taxon>Bacteria</taxon>
        <taxon>Pseudomonadati</taxon>
        <taxon>Pseudomonadota</taxon>
        <taxon>Gammaproteobacteria</taxon>
        <taxon>Pseudomonadales</taxon>
        <taxon>Pseudomonadaceae</taxon>
        <taxon>Entomomonas</taxon>
    </lineage>
</organism>
<feature type="chain" id="PRO_5037110224" description="DUF2059 domain-containing protein" evidence="1">
    <location>
        <begin position="23"/>
        <end position="247"/>
    </location>
</feature>
<feature type="signal peptide" evidence="1">
    <location>
        <begin position="1"/>
        <end position="22"/>
    </location>
</feature>
<protein>
    <recommendedName>
        <fullName evidence="4">DUF2059 domain-containing protein</fullName>
    </recommendedName>
</protein>
<reference evidence="2 3" key="1">
    <citation type="submission" date="2021-01" db="EMBL/GenBank/DDBJ databases">
        <title>Entomomonas sp. F2A isolated from a house cricket (Acheta domesticus).</title>
        <authorList>
            <person name="Spergser J."/>
            <person name="Busse H.-J."/>
        </authorList>
    </citation>
    <scope>NUCLEOTIDE SEQUENCE [LARGE SCALE GENOMIC DNA]</scope>
    <source>
        <strain evidence="2 3">F2A</strain>
    </source>
</reference>
<proteinExistence type="predicted"/>
<name>A0A974RVW3_9GAMM</name>
<dbReference type="KEGG" id="eaz:JHT90_08880"/>
<keyword evidence="3" id="KW-1185">Reference proteome</keyword>
<evidence type="ECO:0008006" key="4">
    <source>
        <dbReference type="Google" id="ProtNLM"/>
    </source>
</evidence>
<evidence type="ECO:0000313" key="3">
    <source>
        <dbReference type="Proteomes" id="UP000595278"/>
    </source>
</evidence>
<evidence type="ECO:0000256" key="1">
    <source>
        <dbReference type="SAM" id="SignalP"/>
    </source>
</evidence>
<dbReference type="EMBL" id="CP067393">
    <property type="protein sequence ID" value="QQP84530.1"/>
    <property type="molecule type" value="Genomic_DNA"/>
</dbReference>
<evidence type="ECO:0000313" key="2">
    <source>
        <dbReference type="EMBL" id="QQP84530.1"/>
    </source>
</evidence>